<evidence type="ECO:0000313" key="2">
    <source>
        <dbReference type="EMBL" id="CTQ70071.1"/>
    </source>
</evidence>
<dbReference type="GO" id="GO:0033971">
    <property type="term" value="F:hydroxyisourate hydrolase activity"/>
    <property type="evidence" value="ECO:0007669"/>
    <property type="project" value="UniProtKB-EC"/>
</dbReference>
<dbReference type="GeneID" id="97669745"/>
<accession>A0A0M6Z9G9</accession>
<sequence>MAVVSSHVLNGVDGTHAGSVGIVLHEIGQDGSRRCVFASETDPGGRLVETIDASEIDPSADYELVLGSGRYWAEIHPEADNNQIIGEVVLRFRMPDNNARYHMPVILSPNSYSTWLSR</sequence>
<dbReference type="Proteomes" id="UP000049983">
    <property type="component" value="Unassembled WGS sequence"/>
</dbReference>
<protein>
    <submittedName>
        <fullName evidence="2">5-hydroxyisourate hydrolase</fullName>
        <ecNumber evidence="2">3.5.2.17</ecNumber>
    </submittedName>
</protein>
<dbReference type="InterPro" id="IPR023416">
    <property type="entry name" value="Transthyretin/HIU_hydrolase_d"/>
</dbReference>
<evidence type="ECO:0000259" key="1">
    <source>
        <dbReference type="Pfam" id="PF00576"/>
    </source>
</evidence>
<keyword evidence="3" id="KW-1185">Reference proteome</keyword>
<reference evidence="3" key="1">
    <citation type="submission" date="2015-07" db="EMBL/GenBank/DDBJ databases">
        <authorList>
            <person name="Rodrigo-Torres Lidia"/>
            <person name="Arahal R.David."/>
        </authorList>
    </citation>
    <scope>NUCLEOTIDE SEQUENCE [LARGE SCALE GENOMIC DNA]</scope>
    <source>
        <strain evidence="3">CECT 5096</strain>
    </source>
</reference>
<evidence type="ECO:0000313" key="3">
    <source>
        <dbReference type="Proteomes" id="UP000049983"/>
    </source>
</evidence>
<dbReference type="AlphaFoldDB" id="A0A0M6Z9G9"/>
<gene>
    <name evidence="2" type="primary">pucM_1</name>
    <name evidence="2" type="ORF">LA5096_02355</name>
</gene>
<dbReference type="STRING" id="311410.LA5095_01100"/>
<dbReference type="RefSeq" id="WP_055112884.1">
    <property type="nucleotide sequence ID" value="NZ_CANKXR010000010.1"/>
</dbReference>
<dbReference type="InterPro" id="IPR036817">
    <property type="entry name" value="Transthyretin/HIU_hydrolase_sf"/>
</dbReference>
<dbReference type="SUPFAM" id="SSF49472">
    <property type="entry name" value="Transthyretin (synonym: prealbumin)"/>
    <property type="match status" value="1"/>
</dbReference>
<name>A0A0M6Z9G9_9HYPH</name>
<dbReference type="EMBL" id="CXWC01000010">
    <property type="protein sequence ID" value="CTQ70071.1"/>
    <property type="molecule type" value="Genomic_DNA"/>
</dbReference>
<feature type="domain" description="Transthyretin/hydroxyisourate hydrolase" evidence="1">
    <location>
        <begin position="4"/>
        <end position="115"/>
    </location>
</feature>
<organism evidence="2 3">
    <name type="scientific">Roseibium album</name>
    <dbReference type="NCBI Taxonomy" id="311410"/>
    <lineage>
        <taxon>Bacteria</taxon>
        <taxon>Pseudomonadati</taxon>
        <taxon>Pseudomonadota</taxon>
        <taxon>Alphaproteobacteria</taxon>
        <taxon>Hyphomicrobiales</taxon>
        <taxon>Stappiaceae</taxon>
        <taxon>Roseibium</taxon>
    </lineage>
</organism>
<dbReference type="Pfam" id="PF00576">
    <property type="entry name" value="Transthyretin"/>
    <property type="match status" value="1"/>
</dbReference>
<dbReference type="EC" id="3.5.2.17" evidence="2"/>
<keyword evidence="2" id="KW-0378">Hydrolase</keyword>
<proteinExistence type="predicted"/>
<dbReference type="Gene3D" id="2.60.40.180">
    <property type="entry name" value="Transthyretin/hydroxyisourate hydrolase domain"/>
    <property type="match status" value="1"/>
</dbReference>